<feature type="region of interest" description="Disordered" evidence="1">
    <location>
        <begin position="52"/>
        <end position="77"/>
    </location>
</feature>
<evidence type="ECO:0000313" key="2">
    <source>
        <dbReference type="EMBL" id="GEO30091.1"/>
    </source>
</evidence>
<accession>A0A512D0W1</accession>
<organism evidence="2 3">
    <name type="scientific">Terrabacter aerolatus</name>
    <dbReference type="NCBI Taxonomy" id="422442"/>
    <lineage>
        <taxon>Bacteria</taxon>
        <taxon>Bacillati</taxon>
        <taxon>Actinomycetota</taxon>
        <taxon>Actinomycetes</taxon>
        <taxon>Micrococcales</taxon>
        <taxon>Intrasporangiaceae</taxon>
        <taxon>Terrabacter</taxon>
    </lineage>
</organism>
<dbReference type="AlphaFoldDB" id="A0A512D0W1"/>
<keyword evidence="3" id="KW-1185">Reference proteome</keyword>
<gene>
    <name evidence="2" type="ORF">TAE01_19010</name>
</gene>
<evidence type="ECO:0000256" key="1">
    <source>
        <dbReference type="SAM" id="MobiDB-lite"/>
    </source>
</evidence>
<reference evidence="2 3" key="1">
    <citation type="submission" date="2019-07" db="EMBL/GenBank/DDBJ databases">
        <title>Whole genome shotgun sequence of Terrabacter aerolatus NBRC 106305.</title>
        <authorList>
            <person name="Hosoyama A."/>
            <person name="Uohara A."/>
            <person name="Ohji S."/>
            <person name="Ichikawa N."/>
        </authorList>
    </citation>
    <scope>NUCLEOTIDE SEQUENCE [LARGE SCALE GENOMIC DNA]</scope>
    <source>
        <strain evidence="2 3">NBRC 106305</strain>
    </source>
</reference>
<dbReference type="EMBL" id="BJYX01000008">
    <property type="protein sequence ID" value="GEO30091.1"/>
    <property type="molecule type" value="Genomic_DNA"/>
</dbReference>
<dbReference type="RefSeq" id="WP_147065770.1">
    <property type="nucleotide sequence ID" value="NZ_BAAARO010000002.1"/>
</dbReference>
<dbReference type="Proteomes" id="UP000321534">
    <property type="component" value="Unassembled WGS sequence"/>
</dbReference>
<evidence type="ECO:0000313" key="3">
    <source>
        <dbReference type="Proteomes" id="UP000321534"/>
    </source>
</evidence>
<name>A0A512D0W1_9MICO</name>
<proteinExistence type="predicted"/>
<protein>
    <submittedName>
        <fullName evidence="2">Uncharacterized protein</fullName>
    </submittedName>
</protein>
<comment type="caution">
    <text evidence="2">The sequence shown here is derived from an EMBL/GenBank/DDBJ whole genome shotgun (WGS) entry which is preliminary data.</text>
</comment>
<sequence>MDTTPRPGTAPSTFRSTLRRGLGAAGAAVAVAFVGTAALGAGQAHAAGVAGGLTPVRTTPEPAPHPHRNHAAHPANLPAVTTTAYRYSFRDGQLIRL</sequence>